<dbReference type="RefSeq" id="WP_128221733.1">
    <property type="nucleotide sequence ID" value="NZ_CP034929.1"/>
</dbReference>
<protein>
    <submittedName>
        <fullName evidence="1">Uncharacterized protein</fullName>
    </submittedName>
</protein>
<reference evidence="2" key="1">
    <citation type="journal article" date="2019" name="Int. J. Syst. Evol. Microbiol.">
        <title>The Global Catalogue of Microorganisms (GCM) 10K type strain sequencing project: providing services to taxonomists for standard genome sequencing and annotation.</title>
        <authorList>
            <consortium name="The Broad Institute Genomics Platform"/>
            <consortium name="The Broad Institute Genome Sequencing Center for Infectious Disease"/>
            <person name="Wu L."/>
            <person name="Ma J."/>
        </authorList>
    </citation>
    <scope>NUCLEOTIDE SEQUENCE [LARGE SCALE GENOMIC DNA]</scope>
    <source>
        <strain evidence="2">DFY28</strain>
    </source>
</reference>
<dbReference type="Proteomes" id="UP001596098">
    <property type="component" value="Unassembled WGS sequence"/>
</dbReference>
<name>A0ABW1QWW8_9ACTN</name>
<keyword evidence="2" id="KW-1185">Reference proteome</keyword>
<gene>
    <name evidence="1" type="ORF">ACFPWU_10365</name>
</gene>
<organism evidence="1 2">
    <name type="scientific">Nocardioides yefusunii</name>
    <dbReference type="NCBI Taxonomy" id="2500546"/>
    <lineage>
        <taxon>Bacteria</taxon>
        <taxon>Bacillati</taxon>
        <taxon>Actinomycetota</taxon>
        <taxon>Actinomycetes</taxon>
        <taxon>Propionibacteriales</taxon>
        <taxon>Nocardioidaceae</taxon>
        <taxon>Nocardioides</taxon>
    </lineage>
</organism>
<proteinExistence type="predicted"/>
<accession>A0ABW1QWW8</accession>
<comment type="caution">
    <text evidence="1">The sequence shown here is derived from an EMBL/GenBank/DDBJ whole genome shotgun (WGS) entry which is preliminary data.</text>
</comment>
<dbReference type="EMBL" id="JBHSQI010000005">
    <property type="protein sequence ID" value="MFC6154061.1"/>
    <property type="molecule type" value="Genomic_DNA"/>
</dbReference>
<sequence>MSAAVSPTWSGLLDDVSAAGGPGPDVDLHARTAAHGTALAGEAGALLGRTVVPDDVLPLLRGYTHPLHVVLTGGAGAVMGPMGLATKLGLTVAGLELVLRDVDDPAGNVRRVVAAVDAARAEGVLDEDVPVHVEIPVADPSAGWGQPSGLWLQAADEAANAELRLTLRLGGTHRDRFSTPAALVSMIDAALDRETPFRITGATTHAVTTQVEVADGPATAFGAANVLLATRRTFDGVGRDEVLATLAETDPGVLGEQVAGEEFLAATRRWLTGWGATSGTSAADLLATAAADLTRLGQLG</sequence>
<evidence type="ECO:0000313" key="2">
    <source>
        <dbReference type="Proteomes" id="UP001596098"/>
    </source>
</evidence>
<evidence type="ECO:0000313" key="1">
    <source>
        <dbReference type="EMBL" id="MFC6154061.1"/>
    </source>
</evidence>